<evidence type="ECO:0000256" key="6">
    <source>
        <dbReference type="ARBA" id="ARBA00022723"/>
    </source>
</evidence>
<organism evidence="16">
    <name type="scientific">Daucus carota subsp. sativus</name>
    <name type="common">Carrot</name>
    <dbReference type="NCBI Taxonomy" id="79200"/>
    <lineage>
        <taxon>Eukaryota</taxon>
        <taxon>Viridiplantae</taxon>
        <taxon>Streptophyta</taxon>
        <taxon>Embryophyta</taxon>
        <taxon>Tracheophyta</taxon>
        <taxon>Spermatophyta</taxon>
        <taxon>Magnoliopsida</taxon>
        <taxon>eudicotyledons</taxon>
        <taxon>Gunneridae</taxon>
        <taxon>Pentapetalae</taxon>
        <taxon>asterids</taxon>
        <taxon>campanulids</taxon>
        <taxon>Apiales</taxon>
        <taxon>Apiaceae</taxon>
        <taxon>Apioideae</taxon>
        <taxon>Scandiceae</taxon>
        <taxon>Daucinae</taxon>
        <taxon>Daucus</taxon>
        <taxon>Daucus sect. Daucus</taxon>
    </lineage>
</organism>
<keyword evidence="5" id="KW-0812">Transmembrane</keyword>
<evidence type="ECO:0000256" key="4">
    <source>
        <dbReference type="ARBA" id="ARBA00022617"/>
    </source>
</evidence>
<evidence type="ECO:0000313" key="18">
    <source>
        <dbReference type="Proteomes" id="UP000077755"/>
    </source>
</evidence>
<dbReference type="PROSITE" id="PS00086">
    <property type="entry name" value="CYTOCHROME_P450"/>
    <property type="match status" value="1"/>
</dbReference>
<dbReference type="InterPro" id="IPR036396">
    <property type="entry name" value="Cyt_P450_sf"/>
</dbReference>
<comment type="similarity">
    <text evidence="3 15">Belongs to the cytochrome P450 family.</text>
</comment>
<keyword evidence="18" id="KW-1185">Reference proteome</keyword>
<dbReference type="PRINTS" id="PR00385">
    <property type="entry name" value="P450"/>
</dbReference>
<keyword evidence="8" id="KW-0492">Microsome</keyword>
<evidence type="ECO:0000256" key="5">
    <source>
        <dbReference type="ARBA" id="ARBA00022692"/>
    </source>
</evidence>
<dbReference type="GO" id="GO:0004497">
    <property type="term" value="F:monooxygenase activity"/>
    <property type="evidence" value="ECO:0007669"/>
    <property type="project" value="UniProtKB-KW"/>
</dbReference>
<dbReference type="GO" id="GO:0016705">
    <property type="term" value="F:oxidoreductase activity, acting on paired donors, with incorporation or reduction of molecular oxygen"/>
    <property type="evidence" value="ECO:0007669"/>
    <property type="project" value="InterPro"/>
</dbReference>
<dbReference type="InterPro" id="IPR017972">
    <property type="entry name" value="Cyt_P450_CS"/>
</dbReference>
<evidence type="ECO:0000313" key="17">
    <source>
        <dbReference type="EMBL" id="WOH00880.1"/>
    </source>
</evidence>
<keyword evidence="11 14" id="KW-0408">Iron</keyword>
<dbReference type="EMBL" id="CP093347">
    <property type="protein sequence ID" value="WOH00880.1"/>
    <property type="molecule type" value="Genomic_DNA"/>
</dbReference>
<evidence type="ECO:0000256" key="9">
    <source>
        <dbReference type="ARBA" id="ARBA00022989"/>
    </source>
</evidence>
<reference evidence="16" key="1">
    <citation type="journal article" date="2016" name="Nat. Genet.">
        <title>A high-quality carrot genome assembly provides new insights into carotenoid accumulation and asterid genome evolution.</title>
        <authorList>
            <person name="Iorizzo M."/>
            <person name="Ellison S."/>
            <person name="Senalik D."/>
            <person name="Zeng P."/>
            <person name="Satapoomin P."/>
            <person name="Huang J."/>
            <person name="Bowman M."/>
            <person name="Iovene M."/>
            <person name="Sanseverino W."/>
            <person name="Cavagnaro P."/>
            <person name="Yildiz M."/>
            <person name="Macko-Podgorni A."/>
            <person name="Moranska E."/>
            <person name="Grzebelus E."/>
            <person name="Grzebelus D."/>
            <person name="Ashrafi H."/>
            <person name="Zheng Z."/>
            <person name="Cheng S."/>
            <person name="Spooner D."/>
            <person name="Van Deynze A."/>
            <person name="Simon P."/>
        </authorList>
    </citation>
    <scope>NUCLEOTIDE SEQUENCE [LARGE SCALE GENOMIC DNA]</scope>
    <source>
        <tissue evidence="16">Leaf</tissue>
    </source>
</reference>
<keyword evidence="10 15" id="KW-0560">Oxidoreductase</keyword>
<evidence type="ECO:0000256" key="1">
    <source>
        <dbReference type="ARBA" id="ARBA00001971"/>
    </source>
</evidence>
<evidence type="ECO:0000256" key="11">
    <source>
        <dbReference type="ARBA" id="ARBA00023004"/>
    </source>
</evidence>
<dbReference type="Gramene" id="KZM94438">
    <property type="protein sequence ID" value="KZM94438"/>
    <property type="gene ID" value="DCAR_017681"/>
</dbReference>
<keyword evidence="9" id="KW-1133">Transmembrane helix</keyword>
<keyword evidence="13" id="KW-0472">Membrane</keyword>
<evidence type="ECO:0000256" key="8">
    <source>
        <dbReference type="ARBA" id="ARBA00022848"/>
    </source>
</evidence>
<name>A0A164YFJ3_DAUCS</name>
<dbReference type="GO" id="GO:0020037">
    <property type="term" value="F:heme binding"/>
    <property type="evidence" value="ECO:0007669"/>
    <property type="project" value="InterPro"/>
</dbReference>
<evidence type="ECO:0000256" key="10">
    <source>
        <dbReference type="ARBA" id="ARBA00023002"/>
    </source>
</evidence>
<comment type="cofactor">
    <cofactor evidence="1 14">
        <name>heme</name>
        <dbReference type="ChEBI" id="CHEBI:30413"/>
    </cofactor>
</comment>
<dbReference type="PANTHER" id="PTHR47955:SF22">
    <property type="entry name" value="CYTOCHROME P450 83B1-LIKE"/>
    <property type="match status" value="1"/>
</dbReference>
<accession>A0A164YFJ3</accession>
<dbReference type="Proteomes" id="UP000077755">
    <property type="component" value="Chromosome 5"/>
</dbReference>
<keyword evidence="7" id="KW-0256">Endoplasmic reticulum</keyword>
<dbReference type="OMA" id="FTMRPHP"/>
<dbReference type="CDD" id="cd11072">
    <property type="entry name" value="CYP71-like"/>
    <property type="match status" value="1"/>
</dbReference>
<evidence type="ECO:0000313" key="16">
    <source>
        <dbReference type="EMBL" id="KZM94438.1"/>
    </source>
</evidence>
<evidence type="ECO:0008006" key="19">
    <source>
        <dbReference type="Google" id="ProtNLM"/>
    </source>
</evidence>
<gene>
    <name evidence="16" type="ORF">DCAR_017681</name>
    <name evidence="17" type="ORF">DCAR_0520256</name>
</gene>
<dbReference type="SUPFAM" id="SSF48264">
    <property type="entry name" value="Cytochrome P450"/>
    <property type="match status" value="1"/>
</dbReference>
<keyword evidence="6 14" id="KW-0479">Metal-binding</keyword>
<evidence type="ECO:0000256" key="12">
    <source>
        <dbReference type="ARBA" id="ARBA00023033"/>
    </source>
</evidence>
<sequence>MEIALLLAISLPLLLLFTLRNHYVRKSSRRPPGPRALPLIGNMHQFDSLNTHVYLYKLSQKYGPLMSLQLGSVQTLVISSAAAAKQVFKYHDLCFSSRPTLVGSQRVSYNGIDVVFAPYNEYWRDMRKLCNLHLFSSKRSQSFQPIREQEVARMVKTICAAAADSNVVNLSKILKTLTSSIIFKITFGRGYHDEDGDHNMSSRFYWLLSETQAIFGSFFVADYFPLVGRLIDRLSGACERLEKSFIALDAFYQQLIDEHLHASSVSGQECSILDILLQMKKDSSEFTIDHVKAILMNVIIGASDTSAAAVVWAMTLLIKNPAKMKKAQKEVREVTGEKGFVAENDVQKLVYLKAVVKEAMRLNPPIPLLIPRQTIEKCVINGYDIEAKTLVYVNAYAIGKDPECWENPNEFLPERFMMSSIDFKGQDFELIPFGVGRRICPGMAMGVATTELALANLLYPFNWELPPGEDRKDIDMAALPGITMHKKNHLCLVPEVIT</sequence>
<dbReference type="Gene3D" id="1.10.630.10">
    <property type="entry name" value="Cytochrome P450"/>
    <property type="match status" value="1"/>
</dbReference>
<protein>
    <recommendedName>
        <fullName evidence="19">Cytochrome P450</fullName>
    </recommendedName>
</protein>
<dbReference type="PANTHER" id="PTHR47955">
    <property type="entry name" value="CYTOCHROME P450 FAMILY 71 PROTEIN"/>
    <property type="match status" value="1"/>
</dbReference>
<dbReference type="AlphaFoldDB" id="A0A164YFJ3"/>
<evidence type="ECO:0000256" key="3">
    <source>
        <dbReference type="ARBA" id="ARBA00010617"/>
    </source>
</evidence>
<dbReference type="GO" id="GO:0005506">
    <property type="term" value="F:iron ion binding"/>
    <property type="evidence" value="ECO:0007669"/>
    <property type="project" value="InterPro"/>
</dbReference>
<dbReference type="Pfam" id="PF00067">
    <property type="entry name" value="p450"/>
    <property type="match status" value="1"/>
</dbReference>
<keyword evidence="12 15" id="KW-0503">Monooxygenase</keyword>
<feature type="binding site" description="axial binding residue" evidence="14">
    <location>
        <position position="440"/>
    </location>
    <ligand>
        <name>heme</name>
        <dbReference type="ChEBI" id="CHEBI:30413"/>
    </ligand>
    <ligandPart>
        <name>Fe</name>
        <dbReference type="ChEBI" id="CHEBI:18248"/>
    </ligandPart>
</feature>
<dbReference type="FunFam" id="1.10.630.10:FF:000011">
    <property type="entry name" value="Cytochrome P450 83B1"/>
    <property type="match status" value="1"/>
</dbReference>
<dbReference type="EMBL" id="LNRQ01000005">
    <property type="protein sequence ID" value="KZM94438.1"/>
    <property type="molecule type" value="Genomic_DNA"/>
</dbReference>
<dbReference type="InterPro" id="IPR002401">
    <property type="entry name" value="Cyt_P450_E_grp-I"/>
</dbReference>
<reference evidence="17" key="2">
    <citation type="submission" date="2022-03" db="EMBL/GenBank/DDBJ databases">
        <title>Draft title - Genomic analysis of global carrot germplasm unveils the trajectory of domestication and the origin of high carotenoid orange carrot.</title>
        <authorList>
            <person name="Iorizzo M."/>
            <person name="Ellison S."/>
            <person name="Senalik D."/>
            <person name="Macko-Podgorni A."/>
            <person name="Grzebelus D."/>
            <person name="Bostan H."/>
            <person name="Rolling W."/>
            <person name="Curaba J."/>
            <person name="Simon P."/>
        </authorList>
    </citation>
    <scope>NUCLEOTIDE SEQUENCE</scope>
    <source>
        <tissue evidence="17">Leaf</tissue>
    </source>
</reference>
<dbReference type="STRING" id="79200.A0A164YFJ3"/>
<evidence type="ECO:0000256" key="14">
    <source>
        <dbReference type="PIRSR" id="PIRSR602401-1"/>
    </source>
</evidence>
<comment type="subcellular location">
    <subcellularLocation>
        <location evidence="2">Microsome membrane</location>
        <topology evidence="2">Single-pass membrane protein</topology>
    </subcellularLocation>
</comment>
<evidence type="ECO:0000256" key="13">
    <source>
        <dbReference type="ARBA" id="ARBA00023136"/>
    </source>
</evidence>
<dbReference type="PRINTS" id="PR00463">
    <property type="entry name" value="EP450I"/>
</dbReference>
<keyword evidence="4 14" id="KW-0349">Heme</keyword>
<dbReference type="InterPro" id="IPR001128">
    <property type="entry name" value="Cyt_P450"/>
</dbReference>
<evidence type="ECO:0000256" key="7">
    <source>
        <dbReference type="ARBA" id="ARBA00022824"/>
    </source>
</evidence>
<evidence type="ECO:0000256" key="15">
    <source>
        <dbReference type="RuleBase" id="RU000461"/>
    </source>
</evidence>
<proteinExistence type="inferred from homology"/>
<evidence type="ECO:0000256" key="2">
    <source>
        <dbReference type="ARBA" id="ARBA00004111"/>
    </source>
</evidence>